<evidence type="ECO:0000313" key="3">
    <source>
        <dbReference type="Proteomes" id="UP001454036"/>
    </source>
</evidence>
<dbReference type="GO" id="GO:0009733">
    <property type="term" value="P:response to auxin"/>
    <property type="evidence" value="ECO:0007669"/>
    <property type="project" value="InterPro"/>
</dbReference>
<keyword evidence="3" id="KW-1185">Reference proteome</keyword>
<reference evidence="2 3" key="1">
    <citation type="submission" date="2024-01" db="EMBL/GenBank/DDBJ databases">
        <title>The complete chloroplast genome sequence of Lithospermum erythrorhizon: insights into the phylogenetic relationship among Boraginaceae species and the maternal lineages of purple gromwells.</title>
        <authorList>
            <person name="Okada T."/>
            <person name="Watanabe K."/>
        </authorList>
    </citation>
    <scope>NUCLEOTIDE SEQUENCE [LARGE SCALE GENOMIC DNA]</scope>
</reference>
<sequence>MDVFLGNGTKKKNLIEKTFERCKSFAIGMKKKGGSTSYVLPRKSKSMPCVSLSSSSKEEIESSSCTNIKKRRVTPEGCFSVYVGAEKQRFVIRTIYVNHPLFKMLLEEAESEYGYNSEGPLVLPCQVSLFVKVLAQMDSEDENDNEIQCGNRYPCSPYHLLTSPRAIAANQF</sequence>
<dbReference type="EMBL" id="BAABME010018935">
    <property type="protein sequence ID" value="GAA0155506.1"/>
    <property type="molecule type" value="Genomic_DNA"/>
</dbReference>
<comment type="similarity">
    <text evidence="1">Belongs to the ARG7 family.</text>
</comment>
<evidence type="ECO:0000256" key="1">
    <source>
        <dbReference type="ARBA" id="ARBA00006974"/>
    </source>
</evidence>
<gene>
    <name evidence="2" type="ORF">LIER_38102</name>
</gene>
<organism evidence="2 3">
    <name type="scientific">Lithospermum erythrorhizon</name>
    <name type="common">Purple gromwell</name>
    <name type="synonym">Lithospermum officinale var. erythrorhizon</name>
    <dbReference type="NCBI Taxonomy" id="34254"/>
    <lineage>
        <taxon>Eukaryota</taxon>
        <taxon>Viridiplantae</taxon>
        <taxon>Streptophyta</taxon>
        <taxon>Embryophyta</taxon>
        <taxon>Tracheophyta</taxon>
        <taxon>Spermatophyta</taxon>
        <taxon>Magnoliopsida</taxon>
        <taxon>eudicotyledons</taxon>
        <taxon>Gunneridae</taxon>
        <taxon>Pentapetalae</taxon>
        <taxon>asterids</taxon>
        <taxon>lamiids</taxon>
        <taxon>Boraginales</taxon>
        <taxon>Boraginaceae</taxon>
        <taxon>Boraginoideae</taxon>
        <taxon>Lithospermeae</taxon>
        <taxon>Lithospermum</taxon>
    </lineage>
</organism>
<protein>
    <submittedName>
        <fullName evidence="2">Uncharacterized protein</fullName>
    </submittedName>
</protein>
<dbReference type="InterPro" id="IPR003676">
    <property type="entry name" value="SAUR_fam"/>
</dbReference>
<dbReference type="Pfam" id="PF02519">
    <property type="entry name" value="Auxin_inducible"/>
    <property type="match status" value="1"/>
</dbReference>
<comment type="caution">
    <text evidence="2">The sequence shown here is derived from an EMBL/GenBank/DDBJ whole genome shotgun (WGS) entry which is preliminary data.</text>
</comment>
<accession>A0AAV3PWT7</accession>
<dbReference type="PANTHER" id="PTHR31374">
    <property type="entry name" value="AUXIN-INDUCED PROTEIN-LIKE-RELATED"/>
    <property type="match status" value="1"/>
</dbReference>
<dbReference type="PANTHER" id="PTHR31374:SF118">
    <property type="entry name" value="OS01G0924966 PROTEIN"/>
    <property type="match status" value="1"/>
</dbReference>
<evidence type="ECO:0000313" key="2">
    <source>
        <dbReference type="EMBL" id="GAA0155506.1"/>
    </source>
</evidence>
<name>A0AAV3PWT7_LITER</name>
<dbReference type="AlphaFoldDB" id="A0AAV3PWT7"/>
<dbReference type="Proteomes" id="UP001454036">
    <property type="component" value="Unassembled WGS sequence"/>
</dbReference>
<proteinExistence type="inferred from homology"/>